<protein>
    <submittedName>
        <fullName evidence="2">Uncharacterized protein</fullName>
    </submittedName>
</protein>
<reference evidence="2" key="5">
    <citation type="journal article" date="2021" name="G3 (Bethesda)">
        <title>Aegilops tauschii genome assembly Aet v5.0 features greater sequence contiguity and improved annotation.</title>
        <authorList>
            <person name="Wang L."/>
            <person name="Zhu T."/>
            <person name="Rodriguez J.C."/>
            <person name="Deal K.R."/>
            <person name="Dubcovsky J."/>
            <person name="McGuire P.E."/>
            <person name="Lux T."/>
            <person name="Spannagl M."/>
            <person name="Mayer K.F.X."/>
            <person name="Baldrich P."/>
            <person name="Meyers B.C."/>
            <person name="Huo N."/>
            <person name="Gu Y.Q."/>
            <person name="Zhou H."/>
            <person name="Devos K.M."/>
            <person name="Bennetzen J.L."/>
            <person name="Unver T."/>
            <person name="Budak H."/>
            <person name="Gulick P.J."/>
            <person name="Galiba G."/>
            <person name="Kalapos B."/>
            <person name="Nelson D.R."/>
            <person name="Li P."/>
            <person name="You F.M."/>
            <person name="Luo M.C."/>
            <person name="Dvorak J."/>
        </authorList>
    </citation>
    <scope>NUCLEOTIDE SEQUENCE [LARGE SCALE GENOMIC DNA]</scope>
    <source>
        <strain evidence="2">cv. AL8/78</strain>
    </source>
</reference>
<accession>A0A453EU92</accession>
<reference evidence="3" key="2">
    <citation type="journal article" date="2017" name="Nat. Plants">
        <title>The Aegilops tauschii genome reveals multiple impacts of transposons.</title>
        <authorList>
            <person name="Zhao G."/>
            <person name="Zou C."/>
            <person name="Li K."/>
            <person name="Wang K."/>
            <person name="Li T."/>
            <person name="Gao L."/>
            <person name="Zhang X."/>
            <person name="Wang H."/>
            <person name="Yang Z."/>
            <person name="Liu X."/>
            <person name="Jiang W."/>
            <person name="Mao L."/>
            <person name="Kong X."/>
            <person name="Jiao Y."/>
            <person name="Jia J."/>
        </authorList>
    </citation>
    <scope>NUCLEOTIDE SEQUENCE [LARGE SCALE GENOMIC DNA]</scope>
    <source>
        <strain evidence="3">cv. AL8/78</strain>
    </source>
</reference>
<dbReference type="AlphaFoldDB" id="A0A453EU92"/>
<reference evidence="2" key="4">
    <citation type="submission" date="2019-03" db="UniProtKB">
        <authorList>
            <consortium name="EnsemblPlants"/>
        </authorList>
    </citation>
    <scope>IDENTIFICATION</scope>
</reference>
<evidence type="ECO:0000313" key="3">
    <source>
        <dbReference type="Proteomes" id="UP000015105"/>
    </source>
</evidence>
<evidence type="ECO:0000256" key="1">
    <source>
        <dbReference type="SAM" id="Phobius"/>
    </source>
</evidence>
<keyword evidence="3" id="KW-1185">Reference proteome</keyword>
<dbReference type="EnsemblPlants" id="AET3Gv20462600.3">
    <property type="protein sequence ID" value="AET3Gv20462600.3"/>
    <property type="gene ID" value="AET3Gv20462600"/>
</dbReference>
<proteinExistence type="predicted"/>
<reference evidence="3" key="1">
    <citation type="journal article" date="2014" name="Science">
        <title>Ancient hybridizations among the ancestral genomes of bread wheat.</title>
        <authorList>
            <consortium name="International Wheat Genome Sequencing Consortium,"/>
            <person name="Marcussen T."/>
            <person name="Sandve S.R."/>
            <person name="Heier L."/>
            <person name="Spannagl M."/>
            <person name="Pfeifer M."/>
            <person name="Jakobsen K.S."/>
            <person name="Wulff B.B."/>
            <person name="Steuernagel B."/>
            <person name="Mayer K.F."/>
            <person name="Olsen O.A."/>
        </authorList>
    </citation>
    <scope>NUCLEOTIDE SEQUENCE [LARGE SCALE GENOMIC DNA]</scope>
    <source>
        <strain evidence="3">cv. AL8/78</strain>
    </source>
</reference>
<keyword evidence="1" id="KW-0812">Transmembrane</keyword>
<keyword evidence="1" id="KW-0472">Membrane</keyword>
<name>A0A453EU92_AEGTS</name>
<dbReference type="Proteomes" id="UP000015105">
    <property type="component" value="Chromosome 3D"/>
</dbReference>
<evidence type="ECO:0000313" key="2">
    <source>
        <dbReference type="EnsemblPlants" id="AET3Gv20462600.3"/>
    </source>
</evidence>
<keyword evidence="1" id="KW-1133">Transmembrane helix</keyword>
<feature type="transmembrane region" description="Helical" evidence="1">
    <location>
        <begin position="19"/>
        <end position="40"/>
    </location>
</feature>
<dbReference type="Gramene" id="AET3Gv20462600.3">
    <property type="protein sequence ID" value="AET3Gv20462600.3"/>
    <property type="gene ID" value="AET3Gv20462600"/>
</dbReference>
<sequence length="43" mass="4888">MFTKDQHSSILYPRPPSPLMFVCTGMVWCSIKIFCFPCGLSMS</sequence>
<organism evidence="2 3">
    <name type="scientific">Aegilops tauschii subsp. strangulata</name>
    <name type="common">Goatgrass</name>
    <dbReference type="NCBI Taxonomy" id="200361"/>
    <lineage>
        <taxon>Eukaryota</taxon>
        <taxon>Viridiplantae</taxon>
        <taxon>Streptophyta</taxon>
        <taxon>Embryophyta</taxon>
        <taxon>Tracheophyta</taxon>
        <taxon>Spermatophyta</taxon>
        <taxon>Magnoliopsida</taxon>
        <taxon>Liliopsida</taxon>
        <taxon>Poales</taxon>
        <taxon>Poaceae</taxon>
        <taxon>BOP clade</taxon>
        <taxon>Pooideae</taxon>
        <taxon>Triticodae</taxon>
        <taxon>Triticeae</taxon>
        <taxon>Triticinae</taxon>
        <taxon>Aegilops</taxon>
    </lineage>
</organism>
<reference evidence="2" key="3">
    <citation type="journal article" date="2017" name="Nature">
        <title>Genome sequence of the progenitor of the wheat D genome Aegilops tauschii.</title>
        <authorList>
            <person name="Luo M.C."/>
            <person name="Gu Y.Q."/>
            <person name="Puiu D."/>
            <person name="Wang H."/>
            <person name="Twardziok S.O."/>
            <person name="Deal K.R."/>
            <person name="Huo N."/>
            <person name="Zhu T."/>
            <person name="Wang L."/>
            <person name="Wang Y."/>
            <person name="McGuire P.E."/>
            <person name="Liu S."/>
            <person name="Long H."/>
            <person name="Ramasamy R.K."/>
            <person name="Rodriguez J.C."/>
            <person name="Van S.L."/>
            <person name="Yuan L."/>
            <person name="Wang Z."/>
            <person name="Xia Z."/>
            <person name="Xiao L."/>
            <person name="Anderson O.D."/>
            <person name="Ouyang S."/>
            <person name="Liang Y."/>
            <person name="Zimin A.V."/>
            <person name="Pertea G."/>
            <person name="Qi P."/>
            <person name="Bennetzen J.L."/>
            <person name="Dai X."/>
            <person name="Dawson M.W."/>
            <person name="Muller H.G."/>
            <person name="Kugler K."/>
            <person name="Rivarola-Duarte L."/>
            <person name="Spannagl M."/>
            <person name="Mayer K.F.X."/>
            <person name="Lu F.H."/>
            <person name="Bevan M.W."/>
            <person name="Leroy P."/>
            <person name="Li P."/>
            <person name="You F.M."/>
            <person name="Sun Q."/>
            <person name="Liu Z."/>
            <person name="Lyons E."/>
            <person name="Wicker T."/>
            <person name="Salzberg S.L."/>
            <person name="Devos K.M."/>
            <person name="Dvorak J."/>
        </authorList>
    </citation>
    <scope>NUCLEOTIDE SEQUENCE [LARGE SCALE GENOMIC DNA]</scope>
    <source>
        <strain evidence="2">cv. AL8/78</strain>
    </source>
</reference>